<sequence length="142" mass="15266">MSTSEFNFDKVFEQTIKDRGKTHVFFMNKVLVPDFAQQKKDVGDALRINDLPSSMKLDGTQNPSALPGMQDIFNILVSGIAADLKTGGIVTAPLTGQAVAEVIARVVAGAAIDASETLYQIYTDDLSVSNRVNQSWTGKAGD</sequence>
<reference evidence="1" key="1">
    <citation type="submission" date="2019-10" db="EMBL/GenBank/DDBJ databases">
        <title>Draft genome sequece of Microseira wollei NIES-4236.</title>
        <authorList>
            <person name="Yamaguchi H."/>
            <person name="Suzuki S."/>
            <person name="Kawachi M."/>
        </authorList>
    </citation>
    <scope>NUCLEOTIDE SEQUENCE</scope>
    <source>
        <strain evidence="1">NIES-4236</strain>
    </source>
</reference>
<protein>
    <submittedName>
        <fullName evidence="1">Uncharacterized protein</fullName>
    </submittedName>
</protein>
<dbReference type="RefSeq" id="WP_226593803.1">
    <property type="nucleotide sequence ID" value="NZ_BLAY01000305.1"/>
</dbReference>
<accession>A0AAV3WPX4</accession>
<dbReference type="AlphaFoldDB" id="A0AAV3WPX4"/>
<evidence type="ECO:0000313" key="1">
    <source>
        <dbReference type="EMBL" id="GET44199.1"/>
    </source>
</evidence>
<organism evidence="1 2">
    <name type="scientific">Microseira wollei NIES-4236</name>
    <dbReference type="NCBI Taxonomy" id="2530354"/>
    <lineage>
        <taxon>Bacteria</taxon>
        <taxon>Bacillati</taxon>
        <taxon>Cyanobacteriota</taxon>
        <taxon>Cyanophyceae</taxon>
        <taxon>Oscillatoriophycideae</taxon>
        <taxon>Aerosakkonematales</taxon>
        <taxon>Aerosakkonemataceae</taxon>
        <taxon>Microseira</taxon>
    </lineage>
</organism>
<dbReference type="EMBL" id="BLAY01000305">
    <property type="protein sequence ID" value="GET44199.1"/>
    <property type="molecule type" value="Genomic_DNA"/>
</dbReference>
<evidence type="ECO:0000313" key="2">
    <source>
        <dbReference type="Proteomes" id="UP001050975"/>
    </source>
</evidence>
<dbReference type="Proteomes" id="UP001050975">
    <property type="component" value="Unassembled WGS sequence"/>
</dbReference>
<proteinExistence type="predicted"/>
<gene>
    <name evidence="1" type="ORF">MiSe_90250</name>
</gene>
<name>A0AAV3WPX4_9CYAN</name>
<keyword evidence="2" id="KW-1185">Reference proteome</keyword>
<comment type="caution">
    <text evidence="1">The sequence shown here is derived from an EMBL/GenBank/DDBJ whole genome shotgun (WGS) entry which is preliminary data.</text>
</comment>